<proteinExistence type="predicted"/>
<dbReference type="EMBL" id="PZJJ01000010">
    <property type="protein sequence ID" value="PTL39100.1"/>
    <property type="molecule type" value="Genomic_DNA"/>
</dbReference>
<comment type="caution">
    <text evidence="1">The sequence shown here is derived from an EMBL/GenBank/DDBJ whole genome shotgun (WGS) entry which is preliminary data.</text>
</comment>
<gene>
    <name evidence="1" type="ORF">C6Y45_07940</name>
</gene>
<organism evidence="1 2">
    <name type="scientific">Alkalicoccus saliphilus</name>
    <dbReference type="NCBI Taxonomy" id="200989"/>
    <lineage>
        <taxon>Bacteria</taxon>
        <taxon>Bacillati</taxon>
        <taxon>Bacillota</taxon>
        <taxon>Bacilli</taxon>
        <taxon>Bacillales</taxon>
        <taxon>Bacillaceae</taxon>
        <taxon>Alkalicoccus</taxon>
    </lineage>
</organism>
<sequence>MNRENGCNSVFLIATIFHWLEPQGMTPGGSGRGDYPFYPPDGRIKLVEAVPSGKLAPKEKAIPHILIHKEVFLTVSRRGLQ</sequence>
<dbReference type="AlphaFoldDB" id="A0A2T4U6S5"/>
<evidence type="ECO:0000313" key="1">
    <source>
        <dbReference type="EMBL" id="PTL39100.1"/>
    </source>
</evidence>
<name>A0A2T4U6S5_9BACI</name>
<accession>A0A2T4U6S5</accession>
<evidence type="ECO:0000313" key="2">
    <source>
        <dbReference type="Proteomes" id="UP000240509"/>
    </source>
</evidence>
<protein>
    <submittedName>
        <fullName evidence="1">Uncharacterized protein</fullName>
    </submittedName>
</protein>
<keyword evidence="2" id="KW-1185">Reference proteome</keyword>
<dbReference type="Proteomes" id="UP000240509">
    <property type="component" value="Unassembled WGS sequence"/>
</dbReference>
<reference evidence="1 2" key="1">
    <citation type="submission" date="2018-03" db="EMBL/GenBank/DDBJ databases">
        <title>Alkalicoccus saliphilus sp. nov., isolated from a mineral pool.</title>
        <authorList>
            <person name="Zhao B."/>
        </authorList>
    </citation>
    <scope>NUCLEOTIDE SEQUENCE [LARGE SCALE GENOMIC DNA]</scope>
    <source>
        <strain evidence="1 2">6AG</strain>
    </source>
</reference>